<dbReference type="HOGENOM" id="CLU_2465994_0_0_5"/>
<dbReference type="STRING" id="391626.OAN307_c01840"/>
<proteinExistence type="predicted"/>
<dbReference type="EMBL" id="CP003740">
    <property type="protein sequence ID" value="AGI65951.1"/>
    <property type="molecule type" value="Genomic_DNA"/>
</dbReference>
<reference evidence="1 2" key="1">
    <citation type="journal article" date="2013" name="PLoS ONE">
        <title>Poles Apart: Arctic and Antarctic Octadecabacter strains Share High Genome Plasticity and a New Type of Xanthorhodopsin.</title>
        <authorList>
            <person name="Vollmers J."/>
            <person name="Voget S."/>
            <person name="Dietrich S."/>
            <person name="Gollnow K."/>
            <person name="Smits M."/>
            <person name="Meyer K."/>
            <person name="Brinkhoff T."/>
            <person name="Simon M."/>
            <person name="Daniel R."/>
        </authorList>
    </citation>
    <scope>NUCLEOTIDE SEQUENCE [LARGE SCALE GENOMIC DNA]</scope>
    <source>
        <strain evidence="1 2">307</strain>
    </source>
</reference>
<dbReference type="KEGG" id="oat:OAN307_c01840"/>
<organism evidence="1 2">
    <name type="scientific">Octadecabacter antarcticus 307</name>
    <dbReference type="NCBI Taxonomy" id="391626"/>
    <lineage>
        <taxon>Bacteria</taxon>
        <taxon>Pseudomonadati</taxon>
        <taxon>Pseudomonadota</taxon>
        <taxon>Alphaproteobacteria</taxon>
        <taxon>Rhodobacterales</taxon>
        <taxon>Roseobacteraceae</taxon>
        <taxon>Octadecabacter</taxon>
    </lineage>
</organism>
<evidence type="ECO:0000313" key="1">
    <source>
        <dbReference type="EMBL" id="AGI65951.1"/>
    </source>
</evidence>
<name>M9R6N3_9RHOB</name>
<protein>
    <submittedName>
        <fullName evidence="1">Uncharacterized protein</fullName>
    </submittedName>
</protein>
<dbReference type="RefSeq" id="WP_015498012.1">
    <property type="nucleotide sequence ID" value="NC_020911.1"/>
</dbReference>
<evidence type="ECO:0000313" key="2">
    <source>
        <dbReference type="Proteomes" id="UP000005307"/>
    </source>
</evidence>
<keyword evidence="2" id="KW-1185">Reference proteome</keyword>
<gene>
    <name evidence="1" type="ORF">OAN307_c01840</name>
</gene>
<dbReference type="Proteomes" id="UP000005307">
    <property type="component" value="Chromosome"/>
</dbReference>
<accession>M9R6N3</accession>
<dbReference type="AlphaFoldDB" id="M9R6N3"/>
<sequence>MADGRGIADDLDIAAAAIFAIDGLPDDPDELSTKWQSAILLNVLERLDIKGEVSILPDSFHTASMLAHAHNLSGRKPPLPDIFQSPDF</sequence>